<keyword evidence="4" id="KW-1185">Reference proteome</keyword>
<sequence length="111" mass="11958">MVLGRRLARTLCVVVRMHKHCGDSQALQLFDIPQIISYLSTFATLQPGDVISTGTPSGVGVAQKPERFLVPGEVLETTVEGIGSLKNMVINEEVKGLNIKQPRRGSALSVS</sequence>
<evidence type="ECO:0000256" key="1">
    <source>
        <dbReference type="ARBA" id="ARBA00022723"/>
    </source>
</evidence>
<dbReference type="PANTHER" id="PTHR11820">
    <property type="entry name" value="ACYLPYRUVASE"/>
    <property type="match status" value="1"/>
</dbReference>
<evidence type="ECO:0000313" key="3">
    <source>
        <dbReference type="EMBL" id="AHI20655.1"/>
    </source>
</evidence>
<gene>
    <name evidence="3" type="ORF">CCASEI_10500</name>
</gene>
<dbReference type="EMBL" id="CP004350">
    <property type="protein sequence ID" value="AHI20655.1"/>
    <property type="molecule type" value="Genomic_DNA"/>
</dbReference>
<name>A0ABM5PRJ9_9CORY</name>
<feature type="domain" description="Fumarylacetoacetase-like C-terminal" evidence="2">
    <location>
        <begin position="28"/>
        <end position="89"/>
    </location>
</feature>
<dbReference type="Pfam" id="PF01557">
    <property type="entry name" value="FAA_hydrolase"/>
    <property type="match status" value="1"/>
</dbReference>
<dbReference type="SUPFAM" id="SSF56529">
    <property type="entry name" value="FAH"/>
    <property type="match status" value="1"/>
</dbReference>
<protein>
    <submittedName>
        <fullName evidence="3">Oxygenase</fullName>
    </submittedName>
</protein>
<evidence type="ECO:0000313" key="4">
    <source>
        <dbReference type="Proteomes" id="UP000019226"/>
    </source>
</evidence>
<proteinExistence type="predicted"/>
<keyword evidence="1" id="KW-0479">Metal-binding</keyword>
<dbReference type="InterPro" id="IPR036663">
    <property type="entry name" value="Fumarylacetoacetase_C_sf"/>
</dbReference>
<dbReference type="Proteomes" id="UP000019226">
    <property type="component" value="Chromosome"/>
</dbReference>
<accession>A0ABM5PRJ9</accession>
<dbReference type="Gene3D" id="3.90.850.10">
    <property type="entry name" value="Fumarylacetoacetase-like, C-terminal domain"/>
    <property type="match status" value="1"/>
</dbReference>
<reference evidence="4" key="1">
    <citation type="submission" date="2013-02" db="EMBL/GenBank/DDBJ databases">
        <title>The complete genome sequence of Corynebacterium casei LMG S-19264 (=DSM 44701).</title>
        <authorList>
            <person name="Ruckert C."/>
            <person name="Albersmeier A."/>
            <person name="Kalinowski J."/>
        </authorList>
    </citation>
    <scope>NUCLEOTIDE SEQUENCE [LARGE SCALE GENOMIC DNA]</scope>
    <source>
        <strain evidence="4">LMG S-19264</strain>
    </source>
</reference>
<evidence type="ECO:0000259" key="2">
    <source>
        <dbReference type="Pfam" id="PF01557"/>
    </source>
</evidence>
<dbReference type="InterPro" id="IPR011234">
    <property type="entry name" value="Fumarylacetoacetase-like_C"/>
</dbReference>
<organism evidence="3 4">
    <name type="scientific">Corynebacterium casei LMG S-19264</name>
    <dbReference type="NCBI Taxonomy" id="1285583"/>
    <lineage>
        <taxon>Bacteria</taxon>
        <taxon>Bacillati</taxon>
        <taxon>Actinomycetota</taxon>
        <taxon>Actinomycetes</taxon>
        <taxon>Mycobacteriales</taxon>
        <taxon>Corynebacteriaceae</taxon>
        <taxon>Corynebacterium</taxon>
    </lineage>
</organism>